<evidence type="ECO:0000313" key="4">
    <source>
        <dbReference type="Proteomes" id="UP000283063"/>
    </source>
</evidence>
<gene>
    <name evidence="3" type="ORF">EBB79_11095</name>
</gene>
<dbReference type="AlphaFoldDB" id="A0A3T0N2X3"/>
<dbReference type="InterPro" id="IPR025877">
    <property type="entry name" value="MobA-like_NTP_Trfase"/>
</dbReference>
<evidence type="ECO:0000313" key="3">
    <source>
        <dbReference type="EMBL" id="AZV78368.1"/>
    </source>
</evidence>
<dbReference type="CDD" id="cd04182">
    <property type="entry name" value="GT_2_like_f"/>
    <property type="match status" value="1"/>
</dbReference>
<dbReference type="PANTHER" id="PTHR43777">
    <property type="entry name" value="MOLYBDENUM COFACTOR CYTIDYLYLTRANSFERASE"/>
    <property type="match status" value="1"/>
</dbReference>
<dbReference type="EMBL" id="CP033219">
    <property type="protein sequence ID" value="AZV78368.1"/>
    <property type="molecule type" value="Genomic_DNA"/>
</dbReference>
<proteinExistence type="predicted"/>
<dbReference type="RefSeq" id="WP_127748931.1">
    <property type="nucleotide sequence ID" value="NZ_CP033219.1"/>
</dbReference>
<dbReference type="Proteomes" id="UP000283063">
    <property type="component" value="Chromosome"/>
</dbReference>
<sequence>MRPLAIILLAAGASRRMAPRDKLLEHVDGEPLISLITRRATRTGLPCYITLPSRSHPRANWIGDATAVQVPDAAEGMAASIRAGIAALPDHIEAAMILPTDMPEIESQDLIHMAAHHQGSDGPILRACAKDGTPGHPVLFPRRYFDDLAALKGDTGARAVLARAPVEMITLPGQRATTDLDTPEAWEIWRARTP</sequence>
<name>A0A3T0N2X3_9RHOB</name>
<organism evidence="3 4">
    <name type="scientific">Parasedimentitalea marina</name>
    <dbReference type="NCBI Taxonomy" id="2483033"/>
    <lineage>
        <taxon>Bacteria</taxon>
        <taxon>Pseudomonadati</taxon>
        <taxon>Pseudomonadota</taxon>
        <taxon>Alphaproteobacteria</taxon>
        <taxon>Rhodobacterales</taxon>
        <taxon>Paracoccaceae</taxon>
        <taxon>Parasedimentitalea</taxon>
    </lineage>
</organism>
<accession>A0A3T0N2X3</accession>
<dbReference type="OrthoDB" id="9779263at2"/>
<keyword evidence="3" id="KW-0808">Transferase</keyword>
<keyword evidence="1" id="KW-0460">Magnesium</keyword>
<dbReference type="Pfam" id="PF12804">
    <property type="entry name" value="NTP_transf_3"/>
    <property type="match status" value="1"/>
</dbReference>
<dbReference type="SUPFAM" id="SSF53448">
    <property type="entry name" value="Nucleotide-diphospho-sugar transferases"/>
    <property type="match status" value="1"/>
</dbReference>
<feature type="domain" description="MobA-like NTP transferase" evidence="2">
    <location>
        <begin position="7"/>
        <end position="163"/>
    </location>
</feature>
<protein>
    <submittedName>
        <fullName evidence="3">Nucleotidyltransferase family protein</fullName>
    </submittedName>
</protein>
<dbReference type="KEGG" id="sedi:EBB79_11095"/>
<dbReference type="InterPro" id="IPR029044">
    <property type="entry name" value="Nucleotide-diphossugar_trans"/>
</dbReference>
<keyword evidence="4" id="KW-1185">Reference proteome</keyword>
<dbReference type="PANTHER" id="PTHR43777:SF1">
    <property type="entry name" value="MOLYBDENUM COFACTOR CYTIDYLYLTRANSFERASE"/>
    <property type="match status" value="1"/>
</dbReference>
<evidence type="ECO:0000256" key="1">
    <source>
        <dbReference type="ARBA" id="ARBA00022842"/>
    </source>
</evidence>
<dbReference type="Gene3D" id="3.90.550.10">
    <property type="entry name" value="Spore Coat Polysaccharide Biosynthesis Protein SpsA, Chain A"/>
    <property type="match status" value="1"/>
</dbReference>
<dbReference type="GO" id="GO:0016779">
    <property type="term" value="F:nucleotidyltransferase activity"/>
    <property type="evidence" value="ECO:0007669"/>
    <property type="project" value="UniProtKB-ARBA"/>
</dbReference>
<reference evidence="3 4" key="1">
    <citation type="submission" date="2018-10" db="EMBL/GenBank/DDBJ databases">
        <title>Parasedimentitalea marina sp. nov., a psychrophilic bacterium isolated from deep seawater of the New Britain Trench.</title>
        <authorList>
            <person name="Cao J."/>
        </authorList>
    </citation>
    <scope>NUCLEOTIDE SEQUENCE [LARGE SCALE GENOMIC DNA]</scope>
    <source>
        <strain evidence="3 4">W43</strain>
    </source>
</reference>
<evidence type="ECO:0000259" key="2">
    <source>
        <dbReference type="Pfam" id="PF12804"/>
    </source>
</evidence>